<reference evidence="2" key="1">
    <citation type="submission" date="2018-06" db="EMBL/GenBank/DDBJ databases">
        <authorList>
            <person name="Zhirakovskaya E."/>
        </authorList>
    </citation>
    <scope>NUCLEOTIDE SEQUENCE</scope>
</reference>
<dbReference type="EMBL" id="UOES01000555">
    <property type="protein sequence ID" value="VAW29359.1"/>
    <property type="molecule type" value="Genomic_DNA"/>
</dbReference>
<dbReference type="Pfam" id="PF00144">
    <property type="entry name" value="Beta-lactamase"/>
    <property type="match status" value="1"/>
</dbReference>
<name>A0A3B0UXN7_9ZZZZ</name>
<dbReference type="Gene3D" id="3.40.710.10">
    <property type="entry name" value="DD-peptidase/beta-lactamase superfamily"/>
    <property type="match status" value="1"/>
</dbReference>
<gene>
    <name evidence="2" type="ORF">MNBD_BACTEROID06-310</name>
</gene>
<evidence type="ECO:0000259" key="1">
    <source>
        <dbReference type="Pfam" id="PF00144"/>
    </source>
</evidence>
<dbReference type="InterPro" id="IPR012338">
    <property type="entry name" value="Beta-lactam/transpept-like"/>
</dbReference>
<evidence type="ECO:0000313" key="2">
    <source>
        <dbReference type="EMBL" id="VAW29359.1"/>
    </source>
</evidence>
<accession>A0A3B0UXN7</accession>
<dbReference type="SUPFAM" id="SSF56601">
    <property type="entry name" value="beta-lactamase/transpeptidase-like"/>
    <property type="match status" value="1"/>
</dbReference>
<organism evidence="2">
    <name type="scientific">hydrothermal vent metagenome</name>
    <dbReference type="NCBI Taxonomy" id="652676"/>
    <lineage>
        <taxon>unclassified sequences</taxon>
        <taxon>metagenomes</taxon>
        <taxon>ecological metagenomes</taxon>
    </lineage>
</organism>
<feature type="domain" description="Beta-lactamase-related" evidence="1">
    <location>
        <begin position="48"/>
        <end position="316"/>
    </location>
</feature>
<dbReference type="AlphaFoldDB" id="A0A3B0UXN7"/>
<dbReference type="InterPro" id="IPR001466">
    <property type="entry name" value="Beta-lactam-related"/>
</dbReference>
<feature type="non-terminal residue" evidence="2">
    <location>
        <position position="318"/>
    </location>
</feature>
<protein>
    <submittedName>
        <fullName evidence="2">Beta-lactamase class C-like and penicillin binding proteins (PBPs) superfamily</fullName>
    </submittedName>
</protein>
<sequence>MKITCFILGIICSTTLFAQGNDPSFALTKGDQVEDLMIRYNELGEFNGSILIVSKGEVVYENTLGFANFETREPLDGEMPFYLASLAKQFTAMGIMMLVEEHKITYDDKISKFFPLISSNYRNITIHQLLTHTAGVKDYFKLGIIKPGLTNRDVYETLFRINQLDFNPGLKYNYSNSGYVLLAMIIQIASGQFYEDFMNNRIFYPLEMNNSFVLNERTPRKILVKGYTAKLKPNDYNLYTYGDGGIFSTTSDLLKWHIAIESNTLVSAQSLLEAYTPVVLADGQKRRYGYGWEIGNNLYGKLVFHTGGLAGYRTYLER</sequence>
<dbReference type="InterPro" id="IPR050491">
    <property type="entry name" value="AmpC-like"/>
</dbReference>
<proteinExistence type="predicted"/>
<dbReference type="PANTHER" id="PTHR46825">
    <property type="entry name" value="D-ALANYL-D-ALANINE-CARBOXYPEPTIDASE/ENDOPEPTIDASE AMPH"/>
    <property type="match status" value="1"/>
</dbReference>
<dbReference type="PANTHER" id="PTHR46825:SF9">
    <property type="entry name" value="BETA-LACTAMASE-RELATED DOMAIN-CONTAINING PROTEIN"/>
    <property type="match status" value="1"/>
</dbReference>